<evidence type="ECO:0000256" key="4">
    <source>
        <dbReference type="ARBA" id="ARBA00023163"/>
    </source>
</evidence>
<dbReference type="InterPro" id="IPR036390">
    <property type="entry name" value="WH_DNA-bd_sf"/>
</dbReference>
<evidence type="ECO:0000313" key="8">
    <source>
        <dbReference type="Proteomes" id="UP000500767"/>
    </source>
</evidence>
<keyword evidence="4" id="KW-0804">Transcription</keyword>
<dbReference type="CDD" id="cd08420">
    <property type="entry name" value="PBP2_CysL_like"/>
    <property type="match status" value="1"/>
</dbReference>
<dbReference type="Pfam" id="PF00126">
    <property type="entry name" value="HTH_1"/>
    <property type="match status" value="1"/>
</dbReference>
<dbReference type="KEGG" id="lck:HN018_03640"/>
<dbReference type="EMBL" id="CP053708">
    <property type="protein sequence ID" value="QKE89247.1"/>
    <property type="molecule type" value="Genomic_DNA"/>
</dbReference>
<dbReference type="PROSITE" id="PS50931">
    <property type="entry name" value="HTH_LYSR"/>
    <property type="match status" value="1"/>
</dbReference>
<dbReference type="PRINTS" id="PR00039">
    <property type="entry name" value="HTHLYSR"/>
</dbReference>
<dbReference type="FunFam" id="1.10.10.10:FF:000001">
    <property type="entry name" value="LysR family transcriptional regulator"/>
    <property type="match status" value="1"/>
</dbReference>
<evidence type="ECO:0000256" key="3">
    <source>
        <dbReference type="ARBA" id="ARBA00023125"/>
    </source>
</evidence>
<evidence type="ECO:0000256" key="5">
    <source>
        <dbReference type="SAM" id="MobiDB-lite"/>
    </source>
</evidence>
<dbReference type="Pfam" id="PF03466">
    <property type="entry name" value="LysR_substrate"/>
    <property type="match status" value="1"/>
</dbReference>
<name>A0A6M8HLM1_9PROT</name>
<evidence type="ECO:0000313" key="7">
    <source>
        <dbReference type="EMBL" id="QKE89247.1"/>
    </source>
</evidence>
<keyword evidence="3" id="KW-0238">DNA-binding</keyword>
<dbReference type="InterPro" id="IPR005119">
    <property type="entry name" value="LysR_subst-bd"/>
</dbReference>
<protein>
    <submittedName>
        <fullName evidence="7">LysR family transcriptional regulator</fullName>
    </submittedName>
</protein>
<proteinExistence type="inferred from homology"/>
<dbReference type="SUPFAM" id="SSF53850">
    <property type="entry name" value="Periplasmic binding protein-like II"/>
    <property type="match status" value="1"/>
</dbReference>
<dbReference type="SUPFAM" id="SSF46785">
    <property type="entry name" value="Winged helix' DNA-binding domain"/>
    <property type="match status" value="1"/>
</dbReference>
<evidence type="ECO:0000259" key="6">
    <source>
        <dbReference type="PROSITE" id="PS50931"/>
    </source>
</evidence>
<dbReference type="InterPro" id="IPR000847">
    <property type="entry name" value="LysR_HTH_N"/>
</dbReference>
<dbReference type="GO" id="GO:0003700">
    <property type="term" value="F:DNA-binding transcription factor activity"/>
    <property type="evidence" value="ECO:0007669"/>
    <property type="project" value="InterPro"/>
</dbReference>
<dbReference type="Gene3D" id="1.10.10.10">
    <property type="entry name" value="Winged helix-like DNA-binding domain superfamily/Winged helix DNA-binding domain"/>
    <property type="match status" value="1"/>
</dbReference>
<dbReference type="PANTHER" id="PTHR30126">
    <property type="entry name" value="HTH-TYPE TRANSCRIPTIONAL REGULATOR"/>
    <property type="match status" value="1"/>
</dbReference>
<keyword evidence="2" id="KW-0805">Transcription regulation</keyword>
<dbReference type="InterPro" id="IPR036388">
    <property type="entry name" value="WH-like_DNA-bd_sf"/>
</dbReference>
<organism evidence="7 8">
    <name type="scientific">Lichenicola cladoniae</name>
    <dbReference type="NCBI Taxonomy" id="1484109"/>
    <lineage>
        <taxon>Bacteria</taxon>
        <taxon>Pseudomonadati</taxon>
        <taxon>Pseudomonadota</taxon>
        <taxon>Alphaproteobacteria</taxon>
        <taxon>Acetobacterales</taxon>
        <taxon>Acetobacteraceae</taxon>
        <taxon>Lichenicola</taxon>
    </lineage>
</organism>
<gene>
    <name evidence="7" type="ORF">HN018_03640</name>
</gene>
<comment type="similarity">
    <text evidence="1">Belongs to the LysR transcriptional regulatory family.</text>
</comment>
<reference evidence="7 8" key="1">
    <citation type="journal article" date="2014" name="World J. Microbiol. Biotechnol.">
        <title>Biodiversity and physiological characteristics of Antarctic and Arctic lichens-associated bacteria.</title>
        <authorList>
            <person name="Lee Y.M."/>
            <person name="Kim E.H."/>
            <person name="Lee H.K."/>
            <person name="Hong S.G."/>
        </authorList>
    </citation>
    <scope>NUCLEOTIDE SEQUENCE [LARGE SCALE GENOMIC DNA]</scope>
    <source>
        <strain evidence="7 8">PAMC 26569</strain>
    </source>
</reference>
<feature type="region of interest" description="Disordered" evidence="5">
    <location>
        <begin position="292"/>
        <end position="321"/>
    </location>
</feature>
<dbReference type="Gene3D" id="3.40.190.290">
    <property type="match status" value="1"/>
</dbReference>
<dbReference type="PANTHER" id="PTHR30126:SF39">
    <property type="entry name" value="HTH-TYPE TRANSCRIPTIONAL REGULATOR CYSL"/>
    <property type="match status" value="1"/>
</dbReference>
<evidence type="ECO:0000256" key="1">
    <source>
        <dbReference type="ARBA" id="ARBA00009437"/>
    </source>
</evidence>
<dbReference type="AlphaFoldDB" id="A0A6M8HLM1"/>
<dbReference type="Proteomes" id="UP000500767">
    <property type="component" value="Chromosome"/>
</dbReference>
<feature type="domain" description="HTH lysR-type" evidence="6">
    <location>
        <begin position="1"/>
        <end position="58"/>
    </location>
</feature>
<evidence type="ECO:0000256" key="2">
    <source>
        <dbReference type="ARBA" id="ARBA00023015"/>
    </source>
</evidence>
<keyword evidence="8" id="KW-1185">Reference proteome</keyword>
<dbReference type="RefSeq" id="WP_171837748.1">
    <property type="nucleotide sequence ID" value="NZ_CP053708.1"/>
</dbReference>
<dbReference type="GO" id="GO:0000976">
    <property type="term" value="F:transcription cis-regulatory region binding"/>
    <property type="evidence" value="ECO:0007669"/>
    <property type="project" value="TreeGrafter"/>
</dbReference>
<sequence>MTLEQLRIFVAVAERQHVTAAARALNLTQSAVSNALAALEERHAIHLFDRVGRGVVLNENGRVFLGEAQAVLARARLAETTLADLGGLRRGRLAVFASQTIAGYWLPEQLVRFHERHPAVELDVQVGNTREVAQAVLDGAAELGFVEGELDHPLLEQQDVGQDRLVILVHPSHAWANGKRLLGHDLSLAVWVMREQGSGTRSSLEAALTAAGCDPSALLVAMTLPSNEAVLSAVQAGAGVTALSEHVARSALAAGQLAAARYKLPERRFHMLRHRDRYSSRAADALVAAIGETENQAGSPDLERERSLVQGRPVRSRTPCD</sequence>
<accession>A0A6M8HLM1</accession>